<dbReference type="GeneID" id="25986285"/>
<reference evidence="3 4" key="1">
    <citation type="journal article" date="2012" name="Eukaryot. Cell">
        <title>Draft genome sequence of CBS 2479, the standard type strain of Trichosporon asahii.</title>
        <authorList>
            <person name="Yang R.Y."/>
            <person name="Li H.T."/>
            <person name="Zhu H."/>
            <person name="Zhou G.P."/>
            <person name="Wang M."/>
            <person name="Wang L."/>
        </authorList>
    </citation>
    <scope>NUCLEOTIDE SEQUENCE [LARGE SCALE GENOMIC DNA]</scope>
    <source>
        <strain evidence="4">ATCC 90039 / CBS 2479 / JCM 2466 / KCTC 7840 / NCYC 2677 / UAMH 7654</strain>
    </source>
</reference>
<dbReference type="Proteomes" id="UP000002748">
    <property type="component" value="Unassembled WGS sequence"/>
</dbReference>
<dbReference type="KEGG" id="tasa:A1Q1_02772"/>
<sequence length="430" mass="44504">MLLSVFVASFGLLQASALEYTYPLSASDPFLVVSPQPELRNTSLSTNATTFSARSGLQISVNTPLIGAQFEGRIVSASSANLLLQTGKQRKNEIATQGEWDTLIGDSFPTSEGEGGTKLSTTFDGDLVLRQVSLTFNLVSSKTAFNQQQSDEQPLVASDGKLAPGPQFDGDWSVAETSIGSYARGKGIVSIPLLAGTSFAVLTGVLGKDMGNYSATLVPAREGAKEGNVTYSARNAEDGTGVLWLGALDPGTQHALRLESAQAMGLYKLRQYGDSLAVVSGSSSSPSSPSGSASPSPSSSAPTASPKSSTNIGAIARCCSSAAARGAIEEEDKPEGEYRAIVEDFVTPYTLSGGSTQSPSSASGKGGPTMPASTQARPNLHVETGVREADAGPLPEEPEQTLPPLYDPTWRSASSPSAPSTPVASMPTKR</sequence>
<dbReference type="VEuPathDB" id="FungiDB:A1Q1_02772"/>
<comment type="caution">
    <text evidence="3">The sequence shown here is derived from an EMBL/GenBank/DDBJ whole genome shotgun (WGS) entry which is preliminary data.</text>
</comment>
<feature type="chain" id="PRO_5003785580" evidence="2">
    <location>
        <begin position="18"/>
        <end position="430"/>
    </location>
</feature>
<evidence type="ECO:0000313" key="3">
    <source>
        <dbReference type="EMBL" id="EJT48206.1"/>
    </source>
</evidence>
<gene>
    <name evidence="3" type="ORF">A1Q1_02772</name>
</gene>
<dbReference type="EMBL" id="ALBS01000210">
    <property type="protein sequence ID" value="EJT48206.1"/>
    <property type="molecule type" value="Genomic_DNA"/>
</dbReference>
<feature type="signal peptide" evidence="2">
    <location>
        <begin position="1"/>
        <end position="17"/>
    </location>
</feature>
<organism evidence="3 4">
    <name type="scientific">Trichosporon asahii var. asahii (strain ATCC 90039 / CBS 2479 / JCM 2466 / KCTC 7840 / NBRC 103889/ NCYC 2677 / UAMH 7654)</name>
    <name type="common">Yeast</name>
    <dbReference type="NCBI Taxonomy" id="1186058"/>
    <lineage>
        <taxon>Eukaryota</taxon>
        <taxon>Fungi</taxon>
        <taxon>Dikarya</taxon>
        <taxon>Basidiomycota</taxon>
        <taxon>Agaricomycotina</taxon>
        <taxon>Tremellomycetes</taxon>
        <taxon>Trichosporonales</taxon>
        <taxon>Trichosporonaceae</taxon>
        <taxon>Trichosporon</taxon>
    </lineage>
</organism>
<evidence type="ECO:0000256" key="1">
    <source>
        <dbReference type="SAM" id="MobiDB-lite"/>
    </source>
</evidence>
<proteinExistence type="predicted"/>
<dbReference type="RefSeq" id="XP_014179476.1">
    <property type="nucleotide sequence ID" value="XM_014324001.1"/>
</dbReference>
<feature type="compositionally biased region" description="Low complexity" evidence="1">
    <location>
        <begin position="280"/>
        <end position="312"/>
    </location>
</feature>
<dbReference type="HOGENOM" id="CLU_638075_0_0_1"/>
<evidence type="ECO:0000313" key="4">
    <source>
        <dbReference type="Proteomes" id="UP000002748"/>
    </source>
</evidence>
<evidence type="ECO:0000256" key="2">
    <source>
        <dbReference type="SAM" id="SignalP"/>
    </source>
</evidence>
<feature type="region of interest" description="Disordered" evidence="1">
    <location>
        <begin position="278"/>
        <end position="312"/>
    </location>
</feature>
<keyword evidence="2" id="KW-0732">Signal</keyword>
<name>J5SYG3_TRIAS</name>
<feature type="compositionally biased region" description="Low complexity" evidence="1">
    <location>
        <begin position="352"/>
        <end position="363"/>
    </location>
</feature>
<protein>
    <submittedName>
        <fullName evidence="3">Uncharacterized protein</fullName>
    </submittedName>
</protein>
<accession>J5SYG3</accession>
<dbReference type="AlphaFoldDB" id="J5SYG3"/>
<feature type="compositionally biased region" description="Low complexity" evidence="1">
    <location>
        <begin position="400"/>
        <end position="430"/>
    </location>
</feature>
<feature type="region of interest" description="Disordered" evidence="1">
    <location>
        <begin position="349"/>
        <end position="430"/>
    </location>
</feature>